<feature type="signal peptide" evidence="2">
    <location>
        <begin position="1"/>
        <end position="19"/>
    </location>
</feature>
<feature type="region of interest" description="Disordered" evidence="1">
    <location>
        <begin position="38"/>
        <end position="62"/>
    </location>
</feature>
<evidence type="ECO:0000256" key="1">
    <source>
        <dbReference type="SAM" id="MobiDB-lite"/>
    </source>
</evidence>
<evidence type="ECO:0000256" key="2">
    <source>
        <dbReference type="SAM" id="SignalP"/>
    </source>
</evidence>
<protein>
    <submittedName>
        <fullName evidence="3">Uncharacterized protein</fullName>
    </submittedName>
</protein>
<accession>A0A7W9WCW6</accession>
<keyword evidence="2" id="KW-0732">Signal</keyword>
<proteinExistence type="predicted"/>
<keyword evidence="4" id="KW-1185">Reference proteome</keyword>
<dbReference type="EMBL" id="JACHGG010000005">
    <property type="protein sequence ID" value="MBB6060473.1"/>
    <property type="molecule type" value="Genomic_DNA"/>
</dbReference>
<feature type="compositionally biased region" description="Polar residues" evidence="1">
    <location>
        <begin position="52"/>
        <end position="62"/>
    </location>
</feature>
<feature type="chain" id="PRO_5030653025" evidence="2">
    <location>
        <begin position="20"/>
        <end position="113"/>
    </location>
</feature>
<gene>
    <name evidence="3" type="ORF">HNQ93_003347</name>
</gene>
<name>A0A7W9WCW6_9BACT</name>
<reference evidence="3 4" key="1">
    <citation type="submission" date="2020-08" db="EMBL/GenBank/DDBJ databases">
        <title>Genomic Encyclopedia of Type Strains, Phase IV (KMG-IV): sequencing the most valuable type-strain genomes for metagenomic binning, comparative biology and taxonomic classification.</title>
        <authorList>
            <person name="Goeker M."/>
        </authorList>
    </citation>
    <scope>NUCLEOTIDE SEQUENCE [LARGE SCALE GENOMIC DNA]</scope>
    <source>
        <strain evidence="3 4">DSM 26718</strain>
    </source>
</reference>
<organism evidence="3 4">
    <name type="scientific">Hymenobacter luteus</name>
    <dbReference type="NCBI Taxonomy" id="1411122"/>
    <lineage>
        <taxon>Bacteria</taxon>
        <taxon>Pseudomonadati</taxon>
        <taxon>Bacteroidota</taxon>
        <taxon>Cytophagia</taxon>
        <taxon>Cytophagales</taxon>
        <taxon>Hymenobacteraceae</taxon>
        <taxon>Hymenobacter</taxon>
    </lineage>
</organism>
<evidence type="ECO:0000313" key="4">
    <source>
        <dbReference type="Proteomes" id="UP000532746"/>
    </source>
</evidence>
<dbReference type="AlphaFoldDB" id="A0A7W9WCW6"/>
<dbReference type="RefSeq" id="WP_183404558.1">
    <property type="nucleotide sequence ID" value="NZ_JACHGG010000005.1"/>
</dbReference>
<evidence type="ECO:0000313" key="3">
    <source>
        <dbReference type="EMBL" id="MBB6060473.1"/>
    </source>
</evidence>
<dbReference type="Proteomes" id="UP000532746">
    <property type="component" value="Unassembled WGS sequence"/>
</dbReference>
<sequence length="113" mass="12435">MKRAALLLILASAASVAQAQLLPVPGSQNPDWVLEKADAPKPSPSVLPLSSNRMPNAAQKSITSSGNRHYCWDAQQQVAYEWVSQPGQVAPDQRVTVHQQRTGTAYVYRRRAR</sequence>
<comment type="caution">
    <text evidence="3">The sequence shown here is derived from an EMBL/GenBank/DDBJ whole genome shotgun (WGS) entry which is preliminary data.</text>
</comment>